<dbReference type="Proteomes" id="UP000198508">
    <property type="component" value="Unassembled WGS sequence"/>
</dbReference>
<protein>
    <recommendedName>
        <fullName evidence="3">DUF3795 domain-containing protein</fullName>
    </recommendedName>
</protein>
<dbReference type="AlphaFoldDB" id="A0A1I0ECL1"/>
<dbReference type="EMBL" id="FOIM01000006">
    <property type="protein sequence ID" value="SET43015.1"/>
    <property type="molecule type" value="Genomic_DNA"/>
</dbReference>
<name>A0A1I0ECL1_9FIRM</name>
<dbReference type="RefSeq" id="WP_092362076.1">
    <property type="nucleotide sequence ID" value="NZ_FOIM01000006.1"/>
</dbReference>
<evidence type="ECO:0008006" key="3">
    <source>
        <dbReference type="Google" id="ProtNLM"/>
    </source>
</evidence>
<gene>
    <name evidence="1" type="ORF">SAMN05216313_10656</name>
</gene>
<sequence>MEQNAPKSQEPEKGIAYCGLACCLCSHSEACPGCQAGGCENHSWCENYRCCREQGLNGCWECDYFPCHCGMLSKARARAFVRFAREQGVDELIRCLRRNMENHILYHYEGQLTGDYDQTESEEEILAMIRWGRSQSPDGGRGDQT</sequence>
<evidence type="ECO:0000313" key="2">
    <source>
        <dbReference type="Proteomes" id="UP000198508"/>
    </source>
</evidence>
<organism evidence="1 2">
    <name type="scientific">Enterocloster lavalensis</name>
    <dbReference type="NCBI Taxonomy" id="460384"/>
    <lineage>
        <taxon>Bacteria</taxon>
        <taxon>Bacillati</taxon>
        <taxon>Bacillota</taxon>
        <taxon>Clostridia</taxon>
        <taxon>Lachnospirales</taxon>
        <taxon>Lachnospiraceae</taxon>
        <taxon>Enterocloster</taxon>
    </lineage>
</organism>
<evidence type="ECO:0000313" key="1">
    <source>
        <dbReference type="EMBL" id="SET43015.1"/>
    </source>
</evidence>
<dbReference type="InterPro" id="IPR024227">
    <property type="entry name" value="DUF3795"/>
</dbReference>
<accession>A0A1I0ECL1</accession>
<dbReference type="Pfam" id="PF12675">
    <property type="entry name" value="DUF3795"/>
    <property type="match status" value="1"/>
</dbReference>
<dbReference type="STRING" id="460384.SAMN05216313_10656"/>
<keyword evidence="2" id="KW-1185">Reference proteome</keyword>
<reference evidence="2" key="1">
    <citation type="submission" date="2016-10" db="EMBL/GenBank/DDBJ databases">
        <authorList>
            <person name="Varghese N."/>
            <person name="Submissions S."/>
        </authorList>
    </citation>
    <scope>NUCLEOTIDE SEQUENCE [LARGE SCALE GENOMIC DNA]</scope>
    <source>
        <strain evidence="2">NLAE-zl-G277</strain>
    </source>
</reference>
<proteinExistence type="predicted"/>